<dbReference type="OrthoDB" id="1261144at2"/>
<dbReference type="STRING" id="236814.IX39_12485"/>
<reference evidence="1 2" key="1">
    <citation type="submission" date="2014-07" db="EMBL/GenBank/DDBJ databases">
        <title>Genome of Chryseobacterium formosense LMG 24722.</title>
        <authorList>
            <person name="Pipes S.E."/>
            <person name="Stropko S.J."/>
            <person name="Newman J.D."/>
        </authorList>
    </citation>
    <scope>NUCLEOTIDE SEQUENCE [LARGE SCALE GENOMIC DNA]</scope>
    <source>
        <strain evidence="1 2">LMG 24722</strain>
    </source>
</reference>
<dbReference type="AlphaFoldDB" id="A0A085ZAB8"/>
<name>A0A085ZAB8_9FLAO</name>
<accession>A0A085ZAB8</accession>
<evidence type="ECO:0000313" key="1">
    <source>
        <dbReference type="EMBL" id="KFF01382.1"/>
    </source>
</evidence>
<dbReference type="EMBL" id="JPRP01000001">
    <property type="protein sequence ID" value="KFF01382.1"/>
    <property type="molecule type" value="Genomic_DNA"/>
</dbReference>
<dbReference type="RefSeq" id="WP_034676724.1">
    <property type="nucleotide sequence ID" value="NZ_FPAP01000001.1"/>
</dbReference>
<sequence>MTKLNGKVDSFRHEGKGEGYIEVKFEGVDSFNHLCVIYVGGENKENLKVGYSIYKPKNSG</sequence>
<evidence type="ECO:0000313" key="2">
    <source>
        <dbReference type="Proteomes" id="UP000028713"/>
    </source>
</evidence>
<gene>
    <name evidence="1" type="ORF">IX39_12485</name>
</gene>
<organism evidence="1 2">
    <name type="scientific">Chryseobacterium formosense</name>
    <dbReference type="NCBI Taxonomy" id="236814"/>
    <lineage>
        <taxon>Bacteria</taxon>
        <taxon>Pseudomonadati</taxon>
        <taxon>Bacteroidota</taxon>
        <taxon>Flavobacteriia</taxon>
        <taxon>Flavobacteriales</taxon>
        <taxon>Weeksellaceae</taxon>
        <taxon>Chryseobacterium group</taxon>
        <taxon>Chryseobacterium</taxon>
    </lineage>
</organism>
<protein>
    <submittedName>
        <fullName evidence="1">Uncharacterized protein</fullName>
    </submittedName>
</protein>
<dbReference type="Proteomes" id="UP000028713">
    <property type="component" value="Unassembled WGS sequence"/>
</dbReference>
<proteinExistence type="predicted"/>
<comment type="caution">
    <text evidence="1">The sequence shown here is derived from an EMBL/GenBank/DDBJ whole genome shotgun (WGS) entry which is preliminary data.</text>
</comment>
<keyword evidence="2" id="KW-1185">Reference proteome</keyword>